<dbReference type="InterPro" id="IPR016024">
    <property type="entry name" value="ARM-type_fold"/>
</dbReference>
<accession>A0ABN8HIM7</accession>
<dbReference type="RefSeq" id="WP_305732016.1">
    <property type="nucleotide sequence ID" value="NZ_OW150024.1"/>
</dbReference>
<evidence type="ECO:0000313" key="2">
    <source>
        <dbReference type="Proteomes" id="UP001295463"/>
    </source>
</evidence>
<sequence length="675" mass="72096">MGASEGTMPLGDTIEEARRKTISALKGKPLADNFDRLLVALGDESWRVRKEAVEVLLTARLGQSEINQLIQLLRDEDNAGLRNSTAEVLAGLGCQVVPYLLAYREDPDHDLRKLVVDTLGVVGGDEAIAGLTASLHDPDMNVAAAAAEGLGAVGTAAVVPELLRTLELNAGDFLNFNILAALANIGVPGPLPPVIALLAGNAMLRRAVLDCLGQIGGDPAAAEIVLEALASPMPSVFRSAVIALERILRNLAPAAQQQVIERLKPLLDSGAFDACISGVRCDDNKLNKALLVLFERLADPRTAPALIVLLADERFATEAEQALRAIGAAAVTTALAVFPDVDERTRAAICGFVSSAPPDGRTAATITSGMKDASPLVRRAAAAAAARICDRTNLTMEIAELLEDRDSSVREAALHALAQCVSGSEQLIAPLAESLSRSDDPARRRDAATLFAALAAEERIGVLLKDEDPTVREAAVKAIGSFQLHDSCTYLSMALVDEDPDVRIAAAEALGVTVSNCASIRSLRLALRDQDSWVQASALRSLARLASEQILEDVKDLWQRGDEVAQLACLEVLGRIAAPEGLRMVAENLGMRSGEVLRGCIQLLARHDFTLLEPWFSHIISHRSWDIRLEAVRAAGNLPQPERTAILEAALEREEHELVKRELQSVLAYDSTPCT</sequence>
<name>A0ABN8HIM7_9BACT</name>
<dbReference type="PANTHER" id="PTHR12697:SF5">
    <property type="entry name" value="DEOXYHYPUSINE HYDROXYLASE"/>
    <property type="match status" value="1"/>
</dbReference>
<dbReference type="SUPFAM" id="SSF48371">
    <property type="entry name" value="ARM repeat"/>
    <property type="match status" value="1"/>
</dbReference>
<dbReference type="Pfam" id="PF13646">
    <property type="entry name" value="HEAT_2"/>
    <property type="match status" value="6"/>
</dbReference>
<reference evidence="1 2" key="1">
    <citation type="submission" date="2022-03" db="EMBL/GenBank/DDBJ databases">
        <authorList>
            <person name="Koch H."/>
        </authorList>
    </citation>
    <scope>NUCLEOTIDE SEQUENCE [LARGE SCALE GENOMIC DNA]</scope>
    <source>
        <strain evidence="1 2">G1</strain>
    </source>
</reference>
<dbReference type="SMART" id="SM00567">
    <property type="entry name" value="EZ_HEAT"/>
    <property type="match status" value="13"/>
</dbReference>
<dbReference type="InterPro" id="IPR004155">
    <property type="entry name" value="PBS_lyase_HEAT"/>
</dbReference>
<dbReference type="InterPro" id="IPR011989">
    <property type="entry name" value="ARM-like"/>
</dbReference>
<dbReference type="Gene3D" id="1.25.10.10">
    <property type="entry name" value="Leucine-rich Repeat Variant"/>
    <property type="match status" value="5"/>
</dbReference>
<gene>
    <name evidence="1" type="ORF">GEAMG1_1348</name>
</gene>
<evidence type="ECO:0000313" key="1">
    <source>
        <dbReference type="EMBL" id="CAH2031178.1"/>
    </source>
</evidence>
<protein>
    <submittedName>
        <fullName evidence="1">HEAT repeat</fullName>
    </submittedName>
</protein>
<proteinExistence type="predicted"/>
<dbReference type="EMBL" id="OW150024">
    <property type="protein sequence ID" value="CAH2031178.1"/>
    <property type="molecule type" value="Genomic_DNA"/>
</dbReference>
<organism evidence="1 2">
    <name type="scientific">Trichlorobacter ammonificans</name>
    <dbReference type="NCBI Taxonomy" id="2916410"/>
    <lineage>
        <taxon>Bacteria</taxon>
        <taxon>Pseudomonadati</taxon>
        <taxon>Thermodesulfobacteriota</taxon>
        <taxon>Desulfuromonadia</taxon>
        <taxon>Geobacterales</taxon>
        <taxon>Geobacteraceae</taxon>
        <taxon>Trichlorobacter</taxon>
    </lineage>
</organism>
<keyword evidence="2" id="KW-1185">Reference proteome</keyword>
<dbReference type="Proteomes" id="UP001295463">
    <property type="component" value="Chromosome"/>
</dbReference>
<dbReference type="PANTHER" id="PTHR12697">
    <property type="entry name" value="PBS LYASE HEAT-LIKE PROTEIN"/>
    <property type="match status" value="1"/>
</dbReference>